<keyword evidence="2" id="KW-0285">Flavoprotein</keyword>
<feature type="domain" description="FAD-binding" evidence="6">
    <location>
        <begin position="8"/>
        <end position="381"/>
    </location>
</feature>
<reference evidence="7 8" key="1">
    <citation type="journal article" date="2024" name="Commun. Biol.">
        <title>Comparative genomic analysis of thermophilic fungi reveals convergent evolutionary adaptations and gene losses.</title>
        <authorList>
            <person name="Steindorff A.S."/>
            <person name="Aguilar-Pontes M.V."/>
            <person name="Robinson A.J."/>
            <person name="Andreopoulos B."/>
            <person name="LaButti K."/>
            <person name="Kuo A."/>
            <person name="Mondo S."/>
            <person name="Riley R."/>
            <person name="Otillar R."/>
            <person name="Haridas S."/>
            <person name="Lipzen A."/>
            <person name="Grimwood J."/>
            <person name="Schmutz J."/>
            <person name="Clum A."/>
            <person name="Reid I.D."/>
            <person name="Moisan M.C."/>
            <person name="Butler G."/>
            <person name="Nguyen T.T.M."/>
            <person name="Dewar K."/>
            <person name="Conant G."/>
            <person name="Drula E."/>
            <person name="Henrissat B."/>
            <person name="Hansel C."/>
            <person name="Singer S."/>
            <person name="Hutchinson M.I."/>
            <person name="de Vries R.P."/>
            <person name="Natvig D.O."/>
            <person name="Powell A.J."/>
            <person name="Tsang A."/>
            <person name="Grigoriev I.V."/>
        </authorList>
    </citation>
    <scope>NUCLEOTIDE SEQUENCE [LARGE SCALE GENOMIC DNA]</scope>
    <source>
        <strain evidence="7 8">ATCC 22073</strain>
    </source>
</reference>
<dbReference type="PRINTS" id="PR00420">
    <property type="entry name" value="RNGMNOXGNASE"/>
</dbReference>
<evidence type="ECO:0000256" key="3">
    <source>
        <dbReference type="ARBA" id="ARBA00022827"/>
    </source>
</evidence>
<evidence type="ECO:0000256" key="5">
    <source>
        <dbReference type="ARBA" id="ARBA00023033"/>
    </source>
</evidence>
<evidence type="ECO:0000256" key="4">
    <source>
        <dbReference type="ARBA" id="ARBA00023002"/>
    </source>
</evidence>
<protein>
    <recommendedName>
        <fullName evidence="6">FAD-binding domain-containing protein</fullName>
    </recommendedName>
</protein>
<evidence type="ECO:0000256" key="1">
    <source>
        <dbReference type="ARBA" id="ARBA00001974"/>
    </source>
</evidence>
<dbReference type="Gene3D" id="3.50.50.60">
    <property type="entry name" value="FAD/NAD(P)-binding domain"/>
    <property type="match status" value="1"/>
</dbReference>
<evidence type="ECO:0000256" key="2">
    <source>
        <dbReference type="ARBA" id="ARBA00022630"/>
    </source>
</evidence>
<keyword evidence="5" id="KW-0503">Monooxygenase</keyword>
<dbReference type="GeneID" id="98125624"/>
<name>A0ABR4DC42_9PEZI</name>
<gene>
    <name evidence="7" type="ORF">VTJ83DRAFT_4486</name>
</gene>
<dbReference type="Pfam" id="PF01494">
    <property type="entry name" value="FAD_binding_3"/>
    <property type="match status" value="1"/>
</dbReference>
<dbReference type="PANTHER" id="PTHR47178">
    <property type="entry name" value="MONOOXYGENASE, FAD-BINDING"/>
    <property type="match status" value="1"/>
</dbReference>
<keyword evidence="8" id="KW-1185">Reference proteome</keyword>
<sequence length="409" mass="45194">MATPEAPKVKVAIIGAGLTGLLVAHGLRKNGFDVVIFERERHHGERPRDWSILIHWAMPLFTKLLSEELVASLPEALTNAHLTFDASVESISAYNGSTGELIFTNPTPGARRVSRQRLRALLLRDLQDAGVIRWDKHLAGLEEQGGEDGPVKLTFEDGETYEADYVLGADGVASKLRELLFRGDEVAKPRYSGFYFAMAVARYGDPEKIDAVMKPHPVTAIVFANDCVGGSGVMHAHPPDDKSQWTVFWVKIWRKSILVTPEDATYGQKALDFLRATTKGLAAPFQSFIDWTPDGSDTYINEMRVWASRPFDNRGGRVTLAGDAAHAMLPYRGQGFQHAILDATKYLDALLQIRDAGANRRDVFAAYDKDMVERGEKAVNQSLKEAELSMDLETVGQMTMVKKGHGPEA</sequence>
<keyword evidence="4" id="KW-0560">Oxidoreductase</keyword>
<dbReference type="RefSeq" id="XP_070865936.1">
    <property type="nucleotide sequence ID" value="XM_071010980.1"/>
</dbReference>
<dbReference type="PANTHER" id="PTHR47178:SF3">
    <property type="entry name" value="FAD-BINDING DOMAIN-CONTAINING PROTEIN"/>
    <property type="match status" value="1"/>
</dbReference>
<evidence type="ECO:0000259" key="6">
    <source>
        <dbReference type="Pfam" id="PF01494"/>
    </source>
</evidence>
<accession>A0ABR4DC42</accession>
<dbReference type="InterPro" id="IPR002938">
    <property type="entry name" value="FAD-bd"/>
</dbReference>
<dbReference type="SUPFAM" id="SSF51905">
    <property type="entry name" value="FAD/NAD(P)-binding domain"/>
    <property type="match status" value="1"/>
</dbReference>
<dbReference type="EMBL" id="JAZGUE010000004">
    <property type="protein sequence ID" value="KAL2267209.1"/>
    <property type="molecule type" value="Genomic_DNA"/>
</dbReference>
<proteinExistence type="predicted"/>
<keyword evidence="3" id="KW-0274">FAD</keyword>
<comment type="caution">
    <text evidence="7">The sequence shown here is derived from an EMBL/GenBank/DDBJ whole genome shotgun (WGS) entry which is preliminary data.</text>
</comment>
<organism evidence="7 8">
    <name type="scientific">Remersonia thermophila</name>
    <dbReference type="NCBI Taxonomy" id="72144"/>
    <lineage>
        <taxon>Eukaryota</taxon>
        <taxon>Fungi</taxon>
        <taxon>Dikarya</taxon>
        <taxon>Ascomycota</taxon>
        <taxon>Pezizomycotina</taxon>
        <taxon>Sordariomycetes</taxon>
        <taxon>Sordariomycetidae</taxon>
        <taxon>Sordariales</taxon>
        <taxon>Sordariales incertae sedis</taxon>
        <taxon>Remersonia</taxon>
    </lineage>
</organism>
<evidence type="ECO:0000313" key="7">
    <source>
        <dbReference type="EMBL" id="KAL2267209.1"/>
    </source>
</evidence>
<dbReference type="Proteomes" id="UP001600064">
    <property type="component" value="Unassembled WGS sequence"/>
</dbReference>
<dbReference type="InterPro" id="IPR036188">
    <property type="entry name" value="FAD/NAD-bd_sf"/>
</dbReference>
<evidence type="ECO:0000313" key="8">
    <source>
        <dbReference type="Proteomes" id="UP001600064"/>
    </source>
</evidence>
<comment type="cofactor">
    <cofactor evidence="1">
        <name>FAD</name>
        <dbReference type="ChEBI" id="CHEBI:57692"/>
    </cofactor>
</comment>